<evidence type="ECO:0000256" key="3">
    <source>
        <dbReference type="ARBA" id="ARBA00023242"/>
    </source>
</evidence>
<dbReference type="OrthoDB" id="6509908at2759"/>
<evidence type="ECO:0000256" key="4">
    <source>
        <dbReference type="SAM" id="MobiDB-lite"/>
    </source>
</evidence>
<evidence type="ECO:0000313" key="5">
    <source>
        <dbReference type="EMBL" id="PTD04830.1"/>
    </source>
</evidence>
<dbReference type="GO" id="GO:0008270">
    <property type="term" value="F:zinc ion binding"/>
    <property type="evidence" value="ECO:0007669"/>
    <property type="project" value="InterPro"/>
</dbReference>
<sequence length="800" mass="90903">MQHSFKERHNTTRLGTKNCTECRRRKVSCVFDDQRRCRQCLTHSLLCESQQVPPSEQSSHDKDRIIQELNQFVTQVESRMVEMQESIRVLTSQLDKCNVAGSTDKSPHQQEVHIPENSQLQIPKETLANERSQTPMSELELIPGDIIPNSQTLEKILDYSDQLLQSLMLWPFAIIHNNQEDRGIFCNRDKIFDALKSRDIGLASKCLIWTSLLLSQLPKDFKDAETGLPLCPEKFIDRILTQVSILYLADCTPTCSINSIEALVLQYELFVAIGRPSRAWKCIRAGIENALLLGLHLRPSLLWDALWIRDRQMSLIIGLPYGTLNMDVQTTELDTPRKIGLLSGFISDRDRLRQKTPFSIMTSIVDGMRELKIMVPDEWAEADLNSAFSPIEHAIMRLYKHTLNKMIHLPYSQFAGYDKQFEYTRVEVLESAEGALDAHGDIRSLQEKPLRCDLYDFLAFNAALVLFVDLVAKETPRTIEEEAHIWTVITKFVSRLRKTGEVLENAAEQAADVLEDLYAAYKGRYRGQPCKVTTIPYFGRLTISRDSTKATATIELESSVYTFRVPDETGKELIDDWTEIDSSGTYGWREKPTRSYSQTMREMLFGNDWKKHKKTCGKGPSAQAAGSSTRGSGSPPKGLDQPIPDPFTRLDKGKYLHNRPEKDVYRLLIDCYRLRVKDMYTLEGEVMEDGLSEFKEFIAKMSTRKGLLPSWWTPEKQTECEEFGMGSSEQDLKTATDKAGIIQHYGDPQFPMQLRMLGETVYGKAPGGGDGPAMRKMLASMEAGGMDGMATTMLDASRFR</sequence>
<dbReference type="PANTHER" id="PTHR47840">
    <property type="entry name" value="ZN(II)2CYS6 TRANSCRIPTION FACTOR (EUROFUNG)-RELATED"/>
    <property type="match status" value="1"/>
</dbReference>
<name>A0A2T4GN07_FUSCU</name>
<keyword evidence="2" id="KW-0804">Transcription</keyword>
<reference evidence="5 6" key="1">
    <citation type="submission" date="2018-02" db="EMBL/GenBank/DDBJ databases">
        <title>Fusarium culmorum secondary metabolites in fungal-bacterial-plant interactions.</title>
        <authorList>
            <person name="Schmidt R."/>
        </authorList>
    </citation>
    <scope>NUCLEOTIDE SEQUENCE [LARGE SCALE GENOMIC DNA]</scope>
    <source>
        <strain evidence="5 6">PV</strain>
    </source>
</reference>
<dbReference type="EMBL" id="PVEM01000012">
    <property type="protein sequence ID" value="PTD04830.1"/>
    <property type="molecule type" value="Genomic_DNA"/>
</dbReference>
<evidence type="ECO:0000256" key="2">
    <source>
        <dbReference type="ARBA" id="ARBA00023163"/>
    </source>
</evidence>
<dbReference type="OMA" id="YFGRLRI"/>
<dbReference type="GO" id="GO:0000981">
    <property type="term" value="F:DNA-binding transcription factor activity, RNA polymerase II-specific"/>
    <property type="evidence" value="ECO:0007669"/>
    <property type="project" value="InterPro"/>
</dbReference>
<organism evidence="5 6">
    <name type="scientific">Fusarium culmorum</name>
    <dbReference type="NCBI Taxonomy" id="5516"/>
    <lineage>
        <taxon>Eukaryota</taxon>
        <taxon>Fungi</taxon>
        <taxon>Dikarya</taxon>
        <taxon>Ascomycota</taxon>
        <taxon>Pezizomycotina</taxon>
        <taxon>Sordariomycetes</taxon>
        <taxon>Hypocreomycetidae</taxon>
        <taxon>Hypocreales</taxon>
        <taxon>Nectriaceae</taxon>
        <taxon>Fusarium</taxon>
    </lineage>
</organism>
<comment type="caution">
    <text evidence="5">The sequence shown here is derived from an EMBL/GenBank/DDBJ whole genome shotgun (WGS) entry which is preliminary data.</text>
</comment>
<keyword evidence="6" id="KW-1185">Reference proteome</keyword>
<dbReference type="AlphaFoldDB" id="A0A2T4GN07"/>
<dbReference type="InterPro" id="IPR036864">
    <property type="entry name" value="Zn2-C6_fun-type_DNA-bd_sf"/>
</dbReference>
<dbReference type="CDD" id="cd12148">
    <property type="entry name" value="fungal_TF_MHR"/>
    <property type="match status" value="1"/>
</dbReference>
<evidence type="ECO:0000256" key="1">
    <source>
        <dbReference type="ARBA" id="ARBA00023015"/>
    </source>
</evidence>
<proteinExistence type="predicted"/>
<gene>
    <name evidence="5" type="ORF">FCULG_00002596</name>
</gene>
<evidence type="ECO:0000313" key="6">
    <source>
        <dbReference type="Proteomes" id="UP000241587"/>
    </source>
</evidence>
<dbReference type="Gene3D" id="4.10.240.10">
    <property type="entry name" value="Zn(2)-C6 fungal-type DNA-binding domain"/>
    <property type="match status" value="1"/>
</dbReference>
<dbReference type="InterPro" id="IPR001138">
    <property type="entry name" value="Zn2Cys6_DnaBD"/>
</dbReference>
<feature type="region of interest" description="Disordered" evidence="4">
    <location>
        <begin position="611"/>
        <end position="653"/>
    </location>
</feature>
<accession>A0A2T4GN07</accession>
<dbReference type="CDD" id="cd00067">
    <property type="entry name" value="GAL4"/>
    <property type="match status" value="1"/>
</dbReference>
<dbReference type="PANTHER" id="PTHR47840:SF1">
    <property type="entry name" value="ZN(II)2CYS6 TRANSCRIPTION FACTOR (EUROFUNG)"/>
    <property type="match status" value="1"/>
</dbReference>
<dbReference type="Proteomes" id="UP000241587">
    <property type="component" value="Unassembled WGS sequence"/>
</dbReference>
<keyword evidence="1" id="KW-0805">Transcription regulation</keyword>
<evidence type="ECO:0008006" key="7">
    <source>
        <dbReference type="Google" id="ProtNLM"/>
    </source>
</evidence>
<protein>
    <recommendedName>
        <fullName evidence="7">Zn(2)-C6 fungal-type domain-containing protein</fullName>
    </recommendedName>
</protein>
<keyword evidence="3" id="KW-0539">Nucleus</keyword>